<gene>
    <name evidence="2" type="ORF">GCM10009422_01740</name>
</gene>
<sequence length="107" mass="11349">MRVMAAVLVLVGALAGCQQTGRWNAADPVHCLTIFSLASTGAAASSDTALANDMNARMLRLVQANGGVPWLQQVTPESQRLAAELEAAPDKEFARKLLEDCMARHSA</sequence>
<protein>
    <recommendedName>
        <fullName evidence="4">Lipoprotein</fullName>
    </recommendedName>
</protein>
<name>A0ABN1GFR1_9CAUL</name>
<dbReference type="EMBL" id="BAAAGA010000001">
    <property type="protein sequence ID" value="GAA0610579.1"/>
    <property type="molecule type" value="Genomic_DNA"/>
</dbReference>
<dbReference type="Proteomes" id="UP001501352">
    <property type="component" value="Unassembled WGS sequence"/>
</dbReference>
<evidence type="ECO:0000313" key="3">
    <source>
        <dbReference type="Proteomes" id="UP001501352"/>
    </source>
</evidence>
<feature type="signal peptide" evidence="1">
    <location>
        <begin position="1"/>
        <end position="25"/>
    </location>
</feature>
<dbReference type="PROSITE" id="PS51257">
    <property type="entry name" value="PROKAR_LIPOPROTEIN"/>
    <property type="match status" value="1"/>
</dbReference>
<proteinExistence type="predicted"/>
<evidence type="ECO:0008006" key="4">
    <source>
        <dbReference type="Google" id="ProtNLM"/>
    </source>
</evidence>
<keyword evidence="3" id="KW-1185">Reference proteome</keyword>
<evidence type="ECO:0000313" key="2">
    <source>
        <dbReference type="EMBL" id="GAA0610579.1"/>
    </source>
</evidence>
<feature type="chain" id="PRO_5045434659" description="Lipoprotein" evidence="1">
    <location>
        <begin position="26"/>
        <end position="107"/>
    </location>
</feature>
<accession>A0ABN1GFR1</accession>
<reference evidence="2 3" key="1">
    <citation type="journal article" date="2019" name="Int. J. Syst. Evol. Microbiol.">
        <title>The Global Catalogue of Microorganisms (GCM) 10K type strain sequencing project: providing services to taxonomists for standard genome sequencing and annotation.</title>
        <authorList>
            <consortium name="The Broad Institute Genomics Platform"/>
            <consortium name="The Broad Institute Genome Sequencing Center for Infectious Disease"/>
            <person name="Wu L."/>
            <person name="Ma J."/>
        </authorList>
    </citation>
    <scope>NUCLEOTIDE SEQUENCE [LARGE SCALE GENOMIC DNA]</scope>
    <source>
        <strain evidence="2 3">JCM 12928</strain>
    </source>
</reference>
<organism evidence="2 3">
    <name type="scientific">Brevundimonas kwangchunensis</name>
    <dbReference type="NCBI Taxonomy" id="322163"/>
    <lineage>
        <taxon>Bacteria</taxon>
        <taxon>Pseudomonadati</taxon>
        <taxon>Pseudomonadota</taxon>
        <taxon>Alphaproteobacteria</taxon>
        <taxon>Caulobacterales</taxon>
        <taxon>Caulobacteraceae</taxon>
        <taxon>Brevundimonas</taxon>
    </lineage>
</organism>
<evidence type="ECO:0000256" key="1">
    <source>
        <dbReference type="SAM" id="SignalP"/>
    </source>
</evidence>
<keyword evidence="1" id="KW-0732">Signal</keyword>
<comment type="caution">
    <text evidence="2">The sequence shown here is derived from an EMBL/GenBank/DDBJ whole genome shotgun (WGS) entry which is preliminary data.</text>
</comment>